<feature type="domain" description="BLOC-2 complex member HPS3 C-terminal" evidence="3">
    <location>
        <begin position="498"/>
        <end position="1000"/>
    </location>
</feature>
<sequence>MVRLYNLHPFGSQRVVPCEREPARFCCGRNVLFVAGTAASCRVEAFALDEQGRCQPLGSFATLGPVRRMAHSQAGDYLVTIEEKSKATFLRAYTNWRCTSAGSSRVCVRMVGHKMEESYSETLKEQMSIVEMPLSDPPLCVSCCPVKGDLLVGCKNKLVMFCLKYLVINQNLTVVDFERSLILHIDNFIPAEVAFCARHIAVMTELDVLILKLEPVQQSTDGTEKGAHSLSTLEKPEDEDPLSHTSQPELDEFIICQKPVELLGEDSKLCDIPVTLESTALPTEDTKCFQVQYLLFRRFTPDQSPFGFCEETKLHSLQLLPVFQADAVTAHEETEKERELLSLFCFFSLPHVGYLYSVGKSVELISTYQYSEKSEQAVLTPQFLHVITSEKLQCFTVRCSAAAARDEDPYIDTTVKACPPVTLDVCTLRMQLFIGPRAICHFKNHIILLTKADSEDITERRKPARRMLSRKADSKSRTNPKSEPGWNLYIINTVSTIQLYREMVDYSRTYENVKTESCIHLMSEAHLLVRAAIMDPSSLKSDEEEELLRAFRESCAFLGDCYSRFDTKDYHLALPYYRMSGLSMAEVLKRLISESDEMQTYERGLVFYLTHSLNEDFSEELSQESANKVLQIFCVADPVQLPHILCSPCMVNVCPLTAVKYLQKVEKIMPSVVLTLTKAFMALKIGDLTMYEHEMDSYKEAILACGFIGQPNLLRQHKQGTVTPTEFAVHLKEQQPGLLVAATVALHENNKMELEEVDTFFKTLCRKSENTIPQLLVDFWEALLVVCSQEEILQKLLLRLASQYVWRISKQQLPETKPLKTTEDLINSCSHFGLIFPWVTSIMSMDAPSDKDYHEDISKLLSLLCGESMDVASVLPVLEPLREAGAVGLATHVLCSTHLGQFEEAIEELLGRCPDVAVLYAQHELKGDNRAVWWNKLLPELCKRARISGNDCPALISSLKAETLSVVAMELELRDFLSLLPEDGTAAFFLPHLLQCSQRKLLT</sequence>
<gene>
    <name evidence="4" type="primary">Hps3</name>
    <name evidence="4" type="ORF">TURVEL_R09431</name>
</gene>
<dbReference type="InterPro" id="IPR029438">
    <property type="entry name" value="HPS3_C"/>
</dbReference>
<dbReference type="EMBL" id="VZTY01011741">
    <property type="protein sequence ID" value="NXU51197.1"/>
    <property type="molecule type" value="Genomic_DNA"/>
</dbReference>
<keyword evidence="5" id="KW-1185">Reference proteome</keyword>
<dbReference type="PANTHER" id="PTHR28633:SF1">
    <property type="entry name" value="BLOC-2 COMPLEX MEMBER HPS3"/>
    <property type="match status" value="1"/>
</dbReference>
<evidence type="ECO:0000256" key="1">
    <source>
        <dbReference type="SAM" id="MobiDB-lite"/>
    </source>
</evidence>
<feature type="region of interest" description="Disordered" evidence="1">
    <location>
        <begin position="459"/>
        <end position="481"/>
    </location>
</feature>
<evidence type="ECO:0000259" key="2">
    <source>
        <dbReference type="Pfam" id="PF14761"/>
    </source>
</evidence>
<reference evidence="4 5" key="1">
    <citation type="submission" date="2019-09" db="EMBL/GenBank/DDBJ databases">
        <title>Bird 10,000 Genomes (B10K) Project - Family phase.</title>
        <authorList>
            <person name="Zhang G."/>
        </authorList>
    </citation>
    <scope>NUCLEOTIDE SEQUENCE [LARGE SCALE GENOMIC DNA]</scope>
    <source>
        <strain evidence="4">B10K-DU-029-46</strain>
    </source>
</reference>
<evidence type="ECO:0000313" key="5">
    <source>
        <dbReference type="Proteomes" id="UP000582182"/>
    </source>
</evidence>
<proteinExistence type="predicted"/>
<name>A0A7L3LAW0_9CHAR</name>
<feature type="domain" description="BLOC-2 complex member HPS3 N-terminal" evidence="2">
    <location>
        <begin position="3"/>
        <end position="477"/>
    </location>
</feature>
<dbReference type="Pfam" id="PF14763">
    <property type="entry name" value="HPS3_C"/>
    <property type="match status" value="1"/>
</dbReference>
<accession>A0A7L3LAW0</accession>
<dbReference type="Pfam" id="PF14761">
    <property type="entry name" value="HPS3_N"/>
    <property type="match status" value="1"/>
</dbReference>
<feature type="non-terminal residue" evidence="4">
    <location>
        <position position="1003"/>
    </location>
</feature>
<dbReference type="Proteomes" id="UP000582182">
    <property type="component" value="Unassembled WGS sequence"/>
</dbReference>
<evidence type="ECO:0000313" key="4">
    <source>
        <dbReference type="EMBL" id="NXU51197.1"/>
    </source>
</evidence>
<comment type="caution">
    <text evidence="4">The sequence shown here is derived from an EMBL/GenBank/DDBJ whole genome shotgun (WGS) entry which is preliminary data.</text>
</comment>
<dbReference type="InterPro" id="IPR029437">
    <property type="entry name" value="HPS3_N"/>
</dbReference>
<dbReference type="OrthoDB" id="10255480at2759"/>
<evidence type="ECO:0000259" key="3">
    <source>
        <dbReference type="Pfam" id="PF14763"/>
    </source>
</evidence>
<dbReference type="PANTHER" id="PTHR28633">
    <property type="entry name" value="HERMANSKY-PUDLAK SYNDROME 3 PROTEIN"/>
    <property type="match status" value="1"/>
</dbReference>
<dbReference type="AlphaFoldDB" id="A0A7L3LAW0"/>
<dbReference type="GO" id="GO:0031084">
    <property type="term" value="C:BLOC-2 complex"/>
    <property type="evidence" value="ECO:0007669"/>
    <property type="project" value="TreeGrafter"/>
</dbReference>
<dbReference type="InterPro" id="IPR017216">
    <property type="entry name" value="HPS3"/>
</dbReference>
<feature type="region of interest" description="Disordered" evidence="1">
    <location>
        <begin position="220"/>
        <end position="246"/>
    </location>
</feature>
<organism evidence="4 5">
    <name type="scientific">Turnix velox</name>
    <name type="common">Little buttonquail</name>
    <dbReference type="NCBI Taxonomy" id="2529409"/>
    <lineage>
        <taxon>Eukaryota</taxon>
        <taxon>Metazoa</taxon>
        <taxon>Chordata</taxon>
        <taxon>Craniata</taxon>
        <taxon>Vertebrata</taxon>
        <taxon>Euteleostomi</taxon>
        <taxon>Archelosauria</taxon>
        <taxon>Archosauria</taxon>
        <taxon>Dinosauria</taxon>
        <taxon>Saurischia</taxon>
        <taxon>Theropoda</taxon>
        <taxon>Coelurosauria</taxon>
        <taxon>Aves</taxon>
        <taxon>Neognathae</taxon>
        <taxon>Neoaves</taxon>
        <taxon>Charadriiformes</taxon>
        <taxon>Turnicidae</taxon>
        <taxon>Turnix</taxon>
    </lineage>
</organism>
<protein>
    <submittedName>
        <fullName evidence="4">HPS3 protein</fullName>
    </submittedName>
</protein>
<dbReference type="GO" id="GO:0005737">
    <property type="term" value="C:cytoplasm"/>
    <property type="evidence" value="ECO:0007669"/>
    <property type="project" value="TreeGrafter"/>
</dbReference>
<feature type="non-terminal residue" evidence="4">
    <location>
        <position position="1"/>
    </location>
</feature>